<evidence type="ECO:0000256" key="1">
    <source>
        <dbReference type="ARBA" id="ARBA00004123"/>
    </source>
</evidence>
<dbReference type="Bgee" id="WBGene00006392">
    <property type="expression patterns" value="Expressed in germ line (C elegans) and 4 other cell types or tissues"/>
</dbReference>
<keyword evidence="11" id="KW-1267">Proteomics identification</keyword>
<evidence type="ECO:0000256" key="6">
    <source>
        <dbReference type="PIRNR" id="PIRNR017246"/>
    </source>
</evidence>
<dbReference type="GO" id="GO:0045944">
    <property type="term" value="P:positive regulation of transcription by RNA polymerase II"/>
    <property type="evidence" value="ECO:0000315"/>
    <property type="project" value="WormBase"/>
</dbReference>
<dbReference type="GO" id="GO:0009794">
    <property type="term" value="P:regulation of mitotic cell cycle, embryonic"/>
    <property type="evidence" value="ECO:0000315"/>
    <property type="project" value="WormBase"/>
</dbReference>
<dbReference type="CTD" id="3564983"/>
<dbReference type="AlphaFoldDB" id="Q21172"/>
<evidence type="ECO:0000256" key="7">
    <source>
        <dbReference type="SAM" id="MobiDB-lite"/>
    </source>
</evidence>
<reference evidence="8 9" key="1">
    <citation type="journal article" date="1998" name="Science">
        <title>Genome sequence of the nematode C. elegans: a platform for investigating biology.</title>
        <authorList>
            <consortium name="The C. elegans sequencing consortium"/>
            <person name="Sulson J.E."/>
            <person name="Waterston R."/>
        </authorList>
    </citation>
    <scope>NUCLEOTIDE SEQUENCE [LARGE SCALE GENOMIC DNA]</scope>
    <source>
        <strain evidence="8 9">Bristol N2</strain>
    </source>
</reference>
<feature type="region of interest" description="Disordered" evidence="7">
    <location>
        <begin position="1"/>
        <end position="33"/>
    </location>
</feature>
<dbReference type="IntAct" id="Q21172">
    <property type="interactions" value="1"/>
</dbReference>
<dbReference type="PRINTS" id="PR01443">
    <property type="entry name" value="TFIID30KDSUB"/>
</dbReference>
<keyword evidence="2 6" id="KW-0805">Transcription regulation</keyword>
<dbReference type="PANTHER" id="PTHR21242:SF0">
    <property type="entry name" value="TRANSCRIPTION INITIATION FACTOR TFIID SUBUNIT 10"/>
    <property type="match status" value="1"/>
</dbReference>
<evidence type="ECO:0000313" key="8">
    <source>
        <dbReference type="EMBL" id="CCD71025.1"/>
    </source>
</evidence>
<gene>
    <name evidence="8 10" type="primary">taf-10</name>
    <name evidence="8" type="ORF">CELE_K03B4.3</name>
    <name evidence="10" type="ORF">K03B4.3</name>
</gene>
<dbReference type="GO" id="GO:0009792">
    <property type="term" value="P:embryo development ending in birth or egg hatching"/>
    <property type="evidence" value="ECO:0000315"/>
    <property type="project" value="WormBase"/>
</dbReference>
<dbReference type="UCSC" id="K03B4.3a">
    <property type="organism name" value="c. elegans"/>
</dbReference>
<dbReference type="PIRSF" id="PIRSF017246">
    <property type="entry name" value="TFIID_TAF10"/>
    <property type="match status" value="1"/>
</dbReference>
<dbReference type="PeptideAtlas" id="Q21172"/>
<dbReference type="EMBL" id="BX284605">
    <property type="protein sequence ID" value="CCD71025.1"/>
    <property type="molecule type" value="Genomic_DNA"/>
</dbReference>
<evidence type="ECO:0000256" key="2">
    <source>
        <dbReference type="ARBA" id="ARBA00023015"/>
    </source>
</evidence>
<accession>Q21172</accession>
<dbReference type="Pfam" id="PF03540">
    <property type="entry name" value="TAF10"/>
    <property type="match status" value="1"/>
</dbReference>
<sequence>MNDPEQYEPSSSTESVLMPPPALPQRPAAAPQVYSTLEPSVQNLRSSLHKPLTGNQQQFVQKTLENVQKNPSQDDTHEFINQLADYPPTIPDSVTLHFLKSAGVDGSDPRVTRMISLAAQKHVSDIILDAMTSARMKGLGQTKKGTKDTKYTLTEELLDEILKEYGHQNTRPPYHT</sequence>
<comment type="subcellular location">
    <subcellularLocation>
        <location evidence="1 6">Nucleus</location>
    </subcellularLocation>
</comment>
<dbReference type="SMR" id="Q21172"/>
<dbReference type="ExpressionAtlas" id="Q21172">
    <property type="expression patterns" value="baseline and differential"/>
</dbReference>
<name>Q21172_CAEEL</name>
<dbReference type="InterPro" id="IPR003923">
    <property type="entry name" value="TAF10"/>
</dbReference>
<dbReference type="RefSeq" id="NP_504261.1">
    <property type="nucleotide sequence ID" value="NM_071860.7"/>
</dbReference>
<dbReference type="AGR" id="WB:WBGene00006392"/>
<dbReference type="WormBase" id="K03B4.3a">
    <property type="protein sequence ID" value="CE07323"/>
    <property type="gene ID" value="WBGene00006392"/>
    <property type="gene designation" value="taf-10"/>
</dbReference>
<dbReference type="GeneID" id="3564983"/>
<dbReference type="GO" id="GO:0005634">
    <property type="term" value="C:nucleus"/>
    <property type="evidence" value="ECO:0000314"/>
    <property type="project" value="WormBase"/>
</dbReference>
<protein>
    <recommendedName>
        <fullName evidence="6">Transcription initiation factor TFIID subunit 10</fullName>
    </recommendedName>
</protein>
<proteinExistence type="evidence at protein level"/>
<organism evidence="8 9">
    <name type="scientific">Caenorhabditis elegans</name>
    <dbReference type="NCBI Taxonomy" id="6239"/>
    <lineage>
        <taxon>Eukaryota</taxon>
        <taxon>Metazoa</taxon>
        <taxon>Ecdysozoa</taxon>
        <taxon>Nematoda</taxon>
        <taxon>Chromadorea</taxon>
        <taxon>Rhabditida</taxon>
        <taxon>Rhabditina</taxon>
        <taxon>Rhabditomorpha</taxon>
        <taxon>Rhabditoidea</taxon>
        <taxon>Rhabditidae</taxon>
        <taxon>Peloderinae</taxon>
        <taxon>Caenorhabditis</taxon>
    </lineage>
</organism>
<evidence type="ECO:0000256" key="4">
    <source>
        <dbReference type="ARBA" id="ARBA00023242"/>
    </source>
</evidence>
<evidence type="ECO:0007829" key="11">
    <source>
        <dbReference type="PeptideAtlas" id="Q21172"/>
    </source>
</evidence>
<dbReference type="GO" id="GO:0006352">
    <property type="term" value="P:DNA-templated transcription initiation"/>
    <property type="evidence" value="ECO:0007669"/>
    <property type="project" value="InterPro"/>
</dbReference>
<keyword evidence="3 6" id="KW-0804">Transcription</keyword>
<dbReference type="CDD" id="cd07982">
    <property type="entry name" value="HFD_TAF10"/>
    <property type="match status" value="1"/>
</dbReference>
<keyword evidence="9" id="KW-1185">Reference proteome</keyword>
<evidence type="ECO:0000313" key="9">
    <source>
        <dbReference type="Proteomes" id="UP000001940"/>
    </source>
</evidence>
<evidence type="ECO:0000256" key="5">
    <source>
        <dbReference type="ARBA" id="ARBA00025730"/>
    </source>
</evidence>
<evidence type="ECO:0000313" key="10">
    <source>
        <dbReference type="WormBase" id="K03B4.3a"/>
    </source>
</evidence>
<comment type="function">
    <text evidence="6">The TFIID basal transcription factor complex plays a major role in the initiation of RNA polymerase II (Pol II)-dependent transcription.</text>
</comment>
<dbReference type="OrthoDB" id="154356at2759"/>
<comment type="similarity">
    <text evidence="5 6">Belongs to the TAF10 family.</text>
</comment>
<dbReference type="PANTHER" id="PTHR21242">
    <property type="entry name" value="TRANSCRIPTION INITIATION FACTOR TFIID SUBUNIT 10"/>
    <property type="match status" value="1"/>
</dbReference>
<dbReference type="Proteomes" id="UP000001940">
    <property type="component" value="Chromosome V"/>
</dbReference>
<keyword evidence="4 6" id="KW-0539">Nucleus</keyword>
<evidence type="ECO:0000256" key="3">
    <source>
        <dbReference type="ARBA" id="ARBA00023163"/>
    </source>
</evidence>
<dbReference type="PIR" id="T29725">
    <property type="entry name" value="T29725"/>
</dbReference>